<organism evidence="1 2">
    <name type="scientific">Paracoccus fontiphilus</name>
    <dbReference type="NCBI Taxonomy" id="1815556"/>
    <lineage>
        <taxon>Bacteria</taxon>
        <taxon>Pseudomonadati</taxon>
        <taxon>Pseudomonadota</taxon>
        <taxon>Alphaproteobacteria</taxon>
        <taxon>Rhodobacterales</taxon>
        <taxon>Paracoccaceae</taxon>
        <taxon>Paracoccus</taxon>
    </lineage>
</organism>
<proteinExistence type="predicted"/>
<evidence type="ECO:0000313" key="1">
    <source>
        <dbReference type="EMBL" id="MFC3169648.1"/>
    </source>
</evidence>
<keyword evidence="2" id="KW-1185">Reference proteome</keyword>
<comment type="caution">
    <text evidence="1">The sequence shown here is derived from an EMBL/GenBank/DDBJ whole genome shotgun (WGS) entry which is preliminary data.</text>
</comment>
<dbReference type="RefSeq" id="WP_377707313.1">
    <property type="nucleotide sequence ID" value="NZ_JBHRTE010000084.1"/>
</dbReference>
<sequence>MSGYLSVREPSSPIGFTFDECTTARFPKRNKMLPENSTDKRRAEERLLANIVLIDPLQACALLRIETDDRGRTMQVKSSPCYKVARQCCHCSSSMQETAVFLILFSTFCASGQLPVNGGAKSGHAAG</sequence>
<gene>
    <name evidence="1" type="ORF">ACFOD7_16490</name>
</gene>
<dbReference type="Proteomes" id="UP001595557">
    <property type="component" value="Unassembled WGS sequence"/>
</dbReference>
<reference evidence="2" key="1">
    <citation type="journal article" date="2019" name="Int. J. Syst. Evol. Microbiol.">
        <title>The Global Catalogue of Microorganisms (GCM) 10K type strain sequencing project: providing services to taxonomists for standard genome sequencing and annotation.</title>
        <authorList>
            <consortium name="The Broad Institute Genomics Platform"/>
            <consortium name="The Broad Institute Genome Sequencing Center for Infectious Disease"/>
            <person name="Wu L."/>
            <person name="Ma J."/>
        </authorList>
    </citation>
    <scope>NUCLEOTIDE SEQUENCE [LARGE SCALE GENOMIC DNA]</scope>
    <source>
        <strain evidence="2">KCTC 52239</strain>
    </source>
</reference>
<evidence type="ECO:0000313" key="2">
    <source>
        <dbReference type="Proteomes" id="UP001595557"/>
    </source>
</evidence>
<accession>A0ABV7IGE0</accession>
<dbReference type="EMBL" id="JBHRTE010000084">
    <property type="protein sequence ID" value="MFC3169648.1"/>
    <property type="molecule type" value="Genomic_DNA"/>
</dbReference>
<protein>
    <submittedName>
        <fullName evidence="1">Uncharacterized protein</fullName>
    </submittedName>
</protein>
<name>A0ABV7IGE0_9RHOB</name>